<accession>A0ABV4WF66</accession>
<keyword evidence="4" id="KW-1185">Reference proteome</keyword>
<feature type="region of interest" description="Disordered" evidence="2">
    <location>
        <begin position="215"/>
        <end position="239"/>
    </location>
</feature>
<dbReference type="InterPro" id="IPR010106">
    <property type="entry name" value="RpnA"/>
</dbReference>
<evidence type="ECO:0000313" key="3">
    <source>
        <dbReference type="EMBL" id="MFB2833723.1"/>
    </source>
</evidence>
<dbReference type="Proteomes" id="UP001576780">
    <property type="component" value="Unassembled WGS sequence"/>
</dbReference>
<dbReference type="PANTHER" id="PTHR35586:SF2">
    <property type="entry name" value="SLL1542 PROTEIN"/>
    <property type="match status" value="1"/>
</dbReference>
<dbReference type="NCBIfam" id="TIGR01784">
    <property type="entry name" value="T_den_put_tspse"/>
    <property type="match status" value="1"/>
</dbReference>
<name>A0ABV4WF66_9CYAN</name>
<proteinExistence type="predicted"/>
<dbReference type="Pfam" id="PF11103">
    <property type="entry name" value="DUF2887"/>
    <property type="match status" value="1"/>
</dbReference>
<dbReference type="RefSeq" id="WP_413276177.1">
    <property type="nucleotide sequence ID" value="NZ_JBHFNT010000046.1"/>
</dbReference>
<reference evidence="3 4" key="1">
    <citation type="submission" date="2024-09" db="EMBL/GenBank/DDBJ databases">
        <title>Floridaenema gen nov. (Aerosakkonemataceae, Aerosakkonematales ord. nov., Cyanobacteria) from benthic tropical and subtropical fresh waters, with the description of four new species.</title>
        <authorList>
            <person name="Moretto J.A."/>
            <person name="Berthold D.E."/>
            <person name="Lefler F.W."/>
            <person name="Huang I.-S."/>
            <person name="Laughinghouse H. IV."/>
        </authorList>
    </citation>
    <scope>NUCLEOTIDE SEQUENCE [LARGE SCALE GENOMIC DNA]</scope>
    <source>
        <strain evidence="3 4">BLCC-F167</strain>
    </source>
</reference>
<dbReference type="EMBL" id="JBHFNT010000046">
    <property type="protein sequence ID" value="MFB2833723.1"/>
    <property type="molecule type" value="Genomic_DNA"/>
</dbReference>
<evidence type="ECO:0000256" key="1">
    <source>
        <dbReference type="SAM" id="Coils"/>
    </source>
</evidence>
<gene>
    <name evidence="3" type="ORF">ACE1CA_04245</name>
</gene>
<evidence type="ECO:0000313" key="4">
    <source>
        <dbReference type="Proteomes" id="UP001576780"/>
    </source>
</evidence>
<comment type="caution">
    <text evidence="3">The sequence shown here is derived from an EMBL/GenBank/DDBJ whole genome shotgun (WGS) entry which is preliminary data.</text>
</comment>
<protein>
    <submittedName>
        <fullName evidence="3">Rpn family recombination-promoting nuclease/putative transposase</fullName>
    </submittedName>
</protein>
<feature type="coiled-coil region" evidence="1">
    <location>
        <begin position="148"/>
        <end position="175"/>
    </location>
</feature>
<keyword evidence="1" id="KW-0175">Coiled coil</keyword>
<organism evidence="3 4">
    <name type="scientific">Floridaenema evergladense BLCC-F167</name>
    <dbReference type="NCBI Taxonomy" id="3153639"/>
    <lineage>
        <taxon>Bacteria</taxon>
        <taxon>Bacillati</taxon>
        <taxon>Cyanobacteriota</taxon>
        <taxon>Cyanophyceae</taxon>
        <taxon>Oscillatoriophycideae</taxon>
        <taxon>Aerosakkonematales</taxon>
        <taxon>Aerosakkonemataceae</taxon>
        <taxon>Floridanema</taxon>
        <taxon>Floridanema evergladense</taxon>
    </lineage>
</organism>
<sequence>MRTDTIFYQMFQTFPSLLFELIDRPPSLANNYSFSSQEVKELARRLDGLFIPHENSPEQPIYFVEVQFQPRSDFYWRFFTEIFVYLGQYRPRNNWCAVAIFANRDLDPGIPIHYQGLVQNQQVIVVYLDELIDRTEPSLPIGMVQLVVENSESAVERTRRLLELAQRQLADETTRRKVIELIESVLIYKFTNLSREEIEAMFSLSDLKQTRFYQEAKAEGKQEGRQEGRQEGKLEGKQEGKLEGKLETVPLLLELGLSIEQIAERLNLDLELVRTAARNFAADTLSENN</sequence>
<dbReference type="PANTHER" id="PTHR35586">
    <property type="entry name" value="SLL1691 PROTEIN"/>
    <property type="match status" value="1"/>
</dbReference>
<evidence type="ECO:0000256" key="2">
    <source>
        <dbReference type="SAM" id="MobiDB-lite"/>
    </source>
</evidence>
<dbReference type="InterPro" id="IPR022573">
    <property type="entry name" value="DUF2887"/>
</dbReference>